<name>A0A4D6LG06_VIGUN</name>
<feature type="compositionally biased region" description="Gly residues" evidence="1">
    <location>
        <begin position="9"/>
        <end position="23"/>
    </location>
</feature>
<evidence type="ECO:0000256" key="1">
    <source>
        <dbReference type="SAM" id="MobiDB-lite"/>
    </source>
</evidence>
<feature type="region of interest" description="Disordered" evidence="1">
    <location>
        <begin position="1"/>
        <end position="37"/>
    </location>
</feature>
<keyword evidence="3" id="KW-1185">Reference proteome</keyword>
<evidence type="ECO:0000313" key="2">
    <source>
        <dbReference type="EMBL" id="QCD87423.1"/>
    </source>
</evidence>
<reference evidence="2 3" key="1">
    <citation type="submission" date="2019-04" db="EMBL/GenBank/DDBJ databases">
        <title>An improved genome assembly and genetic linkage map for asparagus bean, Vigna unguiculata ssp. sesquipedialis.</title>
        <authorList>
            <person name="Xia Q."/>
            <person name="Zhang R."/>
            <person name="Dong Y."/>
        </authorList>
    </citation>
    <scope>NUCLEOTIDE SEQUENCE [LARGE SCALE GENOMIC DNA]</scope>
    <source>
        <tissue evidence="2">Leaf</tissue>
    </source>
</reference>
<dbReference type="AlphaFoldDB" id="A0A4D6LG06"/>
<protein>
    <submittedName>
        <fullName evidence="2">Uncharacterized protein</fullName>
    </submittedName>
</protein>
<accession>A0A4D6LG06</accession>
<organism evidence="2 3">
    <name type="scientific">Vigna unguiculata</name>
    <name type="common">Cowpea</name>
    <dbReference type="NCBI Taxonomy" id="3917"/>
    <lineage>
        <taxon>Eukaryota</taxon>
        <taxon>Viridiplantae</taxon>
        <taxon>Streptophyta</taxon>
        <taxon>Embryophyta</taxon>
        <taxon>Tracheophyta</taxon>
        <taxon>Spermatophyta</taxon>
        <taxon>Magnoliopsida</taxon>
        <taxon>eudicotyledons</taxon>
        <taxon>Gunneridae</taxon>
        <taxon>Pentapetalae</taxon>
        <taxon>rosids</taxon>
        <taxon>fabids</taxon>
        <taxon>Fabales</taxon>
        <taxon>Fabaceae</taxon>
        <taxon>Papilionoideae</taxon>
        <taxon>50 kb inversion clade</taxon>
        <taxon>NPAAA clade</taxon>
        <taxon>indigoferoid/millettioid clade</taxon>
        <taxon>Phaseoleae</taxon>
        <taxon>Vigna</taxon>
    </lineage>
</organism>
<gene>
    <name evidence="2" type="ORF">DEO72_LG3g1959</name>
</gene>
<evidence type="ECO:0000313" key="3">
    <source>
        <dbReference type="Proteomes" id="UP000501690"/>
    </source>
</evidence>
<sequence length="55" mass="5525">MVAVLVRGNGNGKFSGFGAGSSGGRNESRNGSSSATPFASFSFVIGLLGFSTEHL</sequence>
<dbReference type="Proteomes" id="UP000501690">
    <property type="component" value="Linkage Group LG3"/>
</dbReference>
<dbReference type="EMBL" id="CP039347">
    <property type="protein sequence ID" value="QCD87423.1"/>
    <property type="molecule type" value="Genomic_DNA"/>
</dbReference>
<proteinExistence type="predicted"/>